<name>A0A6S6R2C2_9FIRM</name>
<protein>
    <submittedName>
        <fullName evidence="1">Uncharacterized protein</fullName>
    </submittedName>
</protein>
<dbReference type="SFLD" id="SFLDG01140">
    <property type="entry name" value="C2.B:_Phosphomannomutase_and_P"/>
    <property type="match status" value="1"/>
</dbReference>
<dbReference type="KEGG" id="acel:acsn021_30580"/>
<dbReference type="PANTHER" id="PTHR10000">
    <property type="entry name" value="PHOSPHOSERINE PHOSPHATASE"/>
    <property type="match status" value="1"/>
</dbReference>
<dbReference type="InterPro" id="IPR023214">
    <property type="entry name" value="HAD_sf"/>
</dbReference>
<evidence type="ECO:0000313" key="2">
    <source>
        <dbReference type="Proteomes" id="UP000515561"/>
    </source>
</evidence>
<dbReference type="RefSeq" id="WP_184094807.1">
    <property type="nucleotide sequence ID" value="NZ_AP023367.1"/>
</dbReference>
<dbReference type="Proteomes" id="UP000515561">
    <property type="component" value="Chromosome"/>
</dbReference>
<dbReference type="SFLD" id="SFLDS00003">
    <property type="entry name" value="Haloacid_Dehalogenase"/>
    <property type="match status" value="1"/>
</dbReference>
<reference evidence="1 2" key="1">
    <citation type="journal article" date="2016" name="Int. J. Syst. Evol. Microbiol.">
        <title>Descriptions of Anaerotaenia torta gen. nov., sp. nov. and Anaerocolumna cellulosilytica gen. nov., sp. nov. isolated from a methanogenic reactor of cattle waste.</title>
        <authorList>
            <person name="Uek A."/>
            <person name="Ohtaki Y."/>
            <person name="Kaku N."/>
            <person name="Ueki K."/>
        </authorList>
    </citation>
    <scope>NUCLEOTIDE SEQUENCE [LARGE SCALE GENOMIC DNA]</scope>
    <source>
        <strain evidence="1 2">SN021</strain>
    </source>
</reference>
<dbReference type="CDD" id="cd07516">
    <property type="entry name" value="HAD_Pase"/>
    <property type="match status" value="1"/>
</dbReference>
<dbReference type="InterPro" id="IPR036412">
    <property type="entry name" value="HAD-like_sf"/>
</dbReference>
<dbReference type="PANTHER" id="PTHR10000:SF8">
    <property type="entry name" value="HAD SUPERFAMILY HYDROLASE-LIKE, TYPE 3"/>
    <property type="match status" value="1"/>
</dbReference>
<dbReference type="InterPro" id="IPR000150">
    <property type="entry name" value="Cof"/>
</dbReference>
<dbReference type="GO" id="GO:0000287">
    <property type="term" value="F:magnesium ion binding"/>
    <property type="evidence" value="ECO:0007669"/>
    <property type="project" value="TreeGrafter"/>
</dbReference>
<dbReference type="SUPFAM" id="SSF56784">
    <property type="entry name" value="HAD-like"/>
    <property type="match status" value="1"/>
</dbReference>
<organism evidence="1 2">
    <name type="scientific">Anaerocolumna cellulosilytica</name>
    <dbReference type="NCBI Taxonomy" id="433286"/>
    <lineage>
        <taxon>Bacteria</taxon>
        <taxon>Bacillati</taxon>
        <taxon>Bacillota</taxon>
        <taxon>Clostridia</taxon>
        <taxon>Lachnospirales</taxon>
        <taxon>Lachnospiraceae</taxon>
        <taxon>Anaerocolumna</taxon>
    </lineage>
</organism>
<dbReference type="PROSITE" id="PS01229">
    <property type="entry name" value="COF_2"/>
    <property type="match status" value="1"/>
</dbReference>
<dbReference type="GO" id="GO:0005829">
    <property type="term" value="C:cytosol"/>
    <property type="evidence" value="ECO:0007669"/>
    <property type="project" value="TreeGrafter"/>
</dbReference>
<dbReference type="NCBIfam" id="TIGR00099">
    <property type="entry name" value="Cof-subfamily"/>
    <property type="match status" value="1"/>
</dbReference>
<accession>A0A6S6R2C2</accession>
<proteinExistence type="predicted"/>
<evidence type="ECO:0000313" key="1">
    <source>
        <dbReference type="EMBL" id="BCJ95489.1"/>
    </source>
</evidence>
<gene>
    <name evidence="1" type="ORF">acsn021_30580</name>
</gene>
<dbReference type="GO" id="GO:0016791">
    <property type="term" value="F:phosphatase activity"/>
    <property type="evidence" value="ECO:0007669"/>
    <property type="project" value="TreeGrafter"/>
</dbReference>
<dbReference type="InterPro" id="IPR006379">
    <property type="entry name" value="HAD-SF_hydro_IIB"/>
</dbReference>
<dbReference type="Gene3D" id="3.40.50.1000">
    <property type="entry name" value="HAD superfamily/HAD-like"/>
    <property type="match status" value="1"/>
</dbReference>
<dbReference type="EMBL" id="AP023367">
    <property type="protein sequence ID" value="BCJ95489.1"/>
    <property type="molecule type" value="Genomic_DNA"/>
</dbReference>
<sequence length="272" mass="30531">MNIKLIFSDIDGTLIKPKGELSENTKEAIYKLNALKIPFILVSARSPEEMFGYYELLKLNTPIIGYNGGIISEYKDNKLNILESTPISSEEPIIIYDIMKQNFPQLSISIYSETKWYADGIDYGVEIESKLTGIEPVITNIKNLILSGVHIHKIMIIGDCHDIISAEKFLKGQGSFTSSIHRSGEIYLEVTNRHATKVHAMKKIASEYYNISSEYIMAIGDGYNDLDMLKNVKFGIAMGNAPDEIKNSLDYVTKTNLEDGVAHIIDKLVLQK</sequence>
<keyword evidence="2" id="KW-1185">Reference proteome</keyword>
<dbReference type="Gene3D" id="3.30.1240.10">
    <property type="match status" value="1"/>
</dbReference>
<dbReference type="NCBIfam" id="TIGR01484">
    <property type="entry name" value="HAD-SF-IIB"/>
    <property type="match status" value="1"/>
</dbReference>
<dbReference type="AlphaFoldDB" id="A0A6S6R2C2"/>
<dbReference type="Pfam" id="PF08282">
    <property type="entry name" value="Hydrolase_3"/>
    <property type="match status" value="1"/>
</dbReference>